<dbReference type="Proteomes" id="UP000617426">
    <property type="component" value="Unassembled WGS sequence"/>
</dbReference>
<dbReference type="InterPro" id="IPR016181">
    <property type="entry name" value="Acyl_CoA_acyltransferase"/>
</dbReference>
<evidence type="ECO:0000259" key="1">
    <source>
        <dbReference type="PROSITE" id="PS51186"/>
    </source>
</evidence>
<sequence length="183" mass="19457">MSPVGIDLRGAPDRSVRPALVDDARAIARIQGRALLRLDPAFSQGEAAALEERWRRTLSAPAPAGCWTFVALHASTVAGFALVVPAPALGLEAGSIEEGSEIAELLVDPDFARSGHGSRLLQAIADTSGSATLRIWAGAEDEARLRFLQSAGFAPAGLRRYLEPEGGEPILQHLWWAALESRT</sequence>
<proteinExistence type="predicted"/>
<dbReference type="SUPFAM" id="SSF55729">
    <property type="entry name" value="Acyl-CoA N-acyltransferases (Nat)"/>
    <property type="match status" value="1"/>
</dbReference>
<evidence type="ECO:0000313" key="3">
    <source>
        <dbReference type="Proteomes" id="UP000617426"/>
    </source>
</evidence>
<reference evidence="2" key="1">
    <citation type="submission" date="2020-08" db="EMBL/GenBank/DDBJ databases">
        <title>Sequencing the genomes of 1000 actinobacteria strains.</title>
        <authorList>
            <person name="Klenk H.-P."/>
        </authorList>
    </citation>
    <scope>NUCLEOTIDE SEQUENCE</scope>
    <source>
        <strain evidence="2">DSM 10695</strain>
    </source>
</reference>
<protein>
    <submittedName>
        <fullName evidence="2">GNAT superfamily N-acetyltransferase</fullName>
    </submittedName>
</protein>
<evidence type="ECO:0000313" key="2">
    <source>
        <dbReference type="EMBL" id="MBB6334412.1"/>
    </source>
</evidence>
<dbReference type="InterPro" id="IPR000182">
    <property type="entry name" value="GNAT_dom"/>
</dbReference>
<dbReference type="CDD" id="cd04301">
    <property type="entry name" value="NAT_SF"/>
    <property type="match status" value="1"/>
</dbReference>
<keyword evidence="3" id="KW-1185">Reference proteome</keyword>
<gene>
    <name evidence="2" type="ORF">HD592_000977</name>
</gene>
<dbReference type="RefSeq" id="WP_320657865.1">
    <property type="nucleotide sequence ID" value="NZ_JACHMK010000001.1"/>
</dbReference>
<dbReference type="Pfam" id="PF00583">
    <property type="entry name" value="Acetyltransf_1"/>
    <property type="match status" value="1"/>
</dbReference>
<dbReference type="PROSITE" id="PS51186">
    <property type="entry name" value="GNAT"/>
    <property type="match status" value="1"/>
</dbReference>
<accession>A0A923E445</accession>
<comment type="caution">
    <text evidence="2">The sequence shown here is derived from an EMBL/GenBank/DDBJ whole genome shotgun (WGS) entry which is preliminary data.</text>
</comment>
<dbReference type="EMBL" id="JACHMK010000001">
    <property type="protein sequence ID" value="MBB6334412.1"/>
    <property type="molecule type" value="Genomic_DNA"/>
</dbReference>
<dbReference type="Gene3D" id="3.40.630.30">
    <property type="match status" value="1"/>
</dbReference>
<feature type="domain" description="N-acetyltransferase" evidence="1">
    <location>
        <begin position="14"/>
        <end position="181"/>
    </location>
</feature>
<dbReference type="AlphaFoldDB" id="A0A923E445"/>
<organism evidence="2 3">
    <name type="scientific">Schaalia hyovaginalis</name>
    <dbReference type="NCBI Taxonomy" id="29316"/>
    <lineage>
        <taxon>Bacteria</taxon>
        <taxon>Bacillati</taxon>
        <taxon>Actinomycetota</taxon>
        <taxon>Actinomycetes</taxon>
        <taxon>Actinomycetales</taxon>
        <taxon>Actinomycetaceae</taxon>
        <taxon>Schaalia</taxon>
    </lineage>
</organism>
<dbReference type="GO" id="GO:0016747">
    <property type="term" value="F:acyltransferase activity, transferring groups other than amino-acyl groups"/>
    <property type="evidence" value="ECO:0007669"/>
    <property type="project" value="InterPro"/>
</dbReference>
<name>A0A923E445_9ACTO</name>